<accession>A0A2G3AJ99</accession>
<dbReference type="AlphaFoldDB" id="A0A2G3AJ99"/>
<gene>
    <name evidence="2" type="ORF">T459_02197</name>
</gene>
<protein>
    <submittedName>
        <fullName evidence="2">Uncharacterized protein</fullName>
    </submittedName>
</protein>
<keyword evidence="3" id="KW-1185">Reference proteome</keyword>
<evidence type="ECO:0000256" key="1">
    <source>
        <dbReference type="SAM" id="MobiDB-lite"/>
    </source>
</evidence>
<proteinExistence type="predicted"/>
<evidence type="ECO:0000313" key="2">
    <source>
        <dbReference type="EMBL" id="PHT94315.1"/>
    </source>
</evidence>
<dbReference type="STRING" id="4072.A0A2G3AJ99"/>
<comment type="caution">
    <text evidence="2">The sequence shown here is derived from an EMBL/GenBank/DDBJ whole genome shotgun (WGS) entry which is preliminary data.</text>
</comment>
<dbReference type="Proteomes" id="UP000222542">
    <property type="component" value="Unassembled WGS sequence"/>
</dbReference>
<reference evidence="2 3" key="1">
    <citation type="journal article" date="2014" name="Nat. Genet.">
        <title>Genome sequence of the hot pepper provides insights into the evolution of pungency in Capsicum species.</title>
        <authorList>
            <person name="Kim S."/>
            <person name="Park M."/>
            <person name="Yeom S.I."/>
            <person name="Kim Y.M."/>
            <person name="Lee J.M."/>
            <person name="Lee H.A."/>
            <person name="Seo E."/>
            <person name="Choi J."/>
            <person name="Cheong K."/>
            <person name="Kim K.T."/>
            <person name="Jung K."/>
            <person name="Lee G.W."/>
            <person name="Oh S.K."/>
            <person name="Bae C."/>
            <person name="Kim S.B."/>
            <person name="Lee H.Y."/>
            <person name="Kim S.Y."/>
            <person name="Kim M.S."/>
            <person name="Kang B.C."/>
            <person name="Jo Y.D."/>
            <person name="Yang H.B."/>
            <person name="Jeong H.J."/>
            <person name="Kang W.H."/>
            <person name="Kwon J.K."/>
            <person name="Shin C."/>
            <person name="Lim J.Y."/>
            <person name="Park J.H."/>
            <person name="Huh J.H."/>
            <person name="Kim J.S."/>
            <person name="Kim B.D."/>
            <person name="Cohen O."/>
            <person name="Paran I."/>
            <person name="Suh M.C."/>
            <person name="Lee S.B."/>
            <person name="Kim Y.K."/>
            <person name="Shin Y."/>
            <person name="Noh S.J."/>
            <person name="Park J."/>
            <person name="Seo Y.S."/>
            <person name="Kwon S.Y."/>
            <person name="Kim H.A."/>
            <person name="Park J.M."/>
            <person name="Kim H.J."/>
            <person name="Choi S.B."/>
            <person name="Bosland P.W."/>
            <person name="Reeves G."/>
            <person name="Jo S.H."/>
            <person name="Lee B.W."/>
            <person name="Cho H.T."/>
            <person name="Choi H.S."/>
            <person name="Lee M.S."/>
            <person name="Yu Y."/>
            <person name="Do Choi Y."/>
            <person name="Park B.S."/>
            <person name="van Deynze A."/>
            <person name="Ashrafi H."/>
            <person name="Hill T."/>
            <person name="Kim W.T."/>
            <person name="Pai H.S."/>
            <person name="Ahn H.K."/>
            <person name="Yeam I."/>
            <person name="Giovannoni J.J."/>
            <person name="Rose J.K."/>
            <person name="Sorensen I."/>
            <person name="Lee S.J."/>
            <person name="Kim R.W."/>
            <person name="Choi I.Y."/>
            <person name="Choi B.S."/>
            <person name="Lim J.S."/>
            <person name="Lee Y.H."/>
            <person name="Choi D."/>
        </authorList>
    </citation>
    <scope>NUCLEOTIDE SEQUENCE [LARGE SCALE GENOMIC DNA]</scope>
    <source>
        <strain evidence="3">cv. CM334</strain>
    </source>
</reference>
<sequence>MHQELLSSIDFESSSPSSAFDHSAGVLSSLPSLEYGSFALGFRPFHTPLTPFHNLLKNLSFSSLASASSYVKECASRGHSLGLESCVPWPLICGDPYASLDCQLPKHKSRAPHPHNPPFGQKDGSSSHSVCPMLKSGLNEMTGKSLRNICYQDPHHSLVSLHDNNPLEQWERDIVPYIELAHKAMSRHFKCLKNSVVMQFKKNYELLSEKDAGTPGLTEEETPRLKMLDKILRQ</sequence>
<dbReference type="EMBL" id="AYRZ02000001">
    <property type="protein sequence ID" value="PHT94315.1"/>
    <property type="molecule type" value="Genomic_DNA"/>
</dbReference>
<name>A0A2G3AJ99_CAPAN</name>
<feature type="region of interest" description="Disordered" evidence="1">
    <location>
        <begin position="106"/>
        <end position="128"/>
    </location>
</feature>
<reference evidence="2 3" key="2">
    <citation type="journal article" date="2017" name="Genome Biol.">
        <title>New reference genome sequences of hot pepper reveal the massive evolution of plant disease-resistance genes by retroduplication.</title>
        <authorList>
            <person name="Kim S."/>
            <person name="Park J."/>
            <person name="Yeom S.I."/>
            <person name="Kim Y.M."/>
            <person name="Seo E."/>
            <person name="Kim K.T."/>
            <person name="Kim M.S."/>
            <person name="Lee J.M."/>
            <person name="Cheong K."/>
            <person name="Shin H.S."/>
            <person name="Kim S.B."/>
            <person name="Han K."/>
            <person name="Lee J."/>
            <person name="Park M."/>
            <person name="Lee H.A."/>
            <person name="Lee H.Y."/>
            <person name="Lee Y."/>
            <person name="Oh S."/>
            <person name="Lee J.H."/>
            <person name="Choi E."/>
            <person name="Choi E."/>
            <person name="Lee S.E."/>
            <person name="Jeon J."/>
            <person name="Kim H."/>
            <person name="Choi G."/>
            <person name="Song H."/>
            <person name="Lee J."/>
            <person name="Lee S.C."/>
            <person name="Kwon J.K."/>
            <person name="Lee H.Y."/>
            <person name="Koo N."/>
            <person name="Hong Y."/>
            <person name="Kim R.W."/>
            <person name="Kang W.H."/>
            <person name="Huh J.H."/>
            <person name="Kang B.C."/>
            <person name="Yang T.J."/>
            <person name="Lee Y.H."/>
            <person name="Bennetzen J.L."/>
            <person name="Choi D."/>
        </authorList>
    </citation>
    <scope>NUCLEOTIDE SEQUENCE [LARGE SCALE GENOMIC DNA]</scope>
    <source>
        <strain evidence="3">cv. CM334</strain>
    </source>
</reference>
<organism evidence="2 3">
    <name type="scientific">Capsicum annuum</name>
    <name type="common">Capsicum pepper</name>
    <dbReference type="NCBI Taxonomy" id="4072"/>
    <lineage>
        <taxon>Eukaryota</taxon>
        <taxon>Viridiplantae</taxon>
        <taxon>Streptophyta</taxon>
        <taxon>Embryophyta</taxon>
        <taxon>Tracheophyta</taxon>
        <taxon>Spermatophyta</taxon>
        <taxon>Magnoliopsida</taxon>
        <taxon>eudicotyledons</taxon>
        <taxon>Gunneridae</taxon>
        <taxon>Pentapetalae</taxon>
        <taxon>asterids</taxon>
        <taxon>lamiids</taxon>
        <taxon>Solanales</taxon>
        <taxon>Solanaceae</taxon>
        <taxon>Solanoideae</taxon>
        <taxon>Capsiceae</taxon>
        <taxon>Capsicum</taxon>
    </lineage>
</organism>
<dbReference type="Gramene" id="PHT94315">
    <property type="protein sequence ID" value="PHT94315"/>
    <property type="gene ID" value="T459_02197"/>
</dbReference>
<evidence type="ECO:0000313" key="3">
    <source>
        <dbReference type="Proteomes" id="UP000222542"/>
    </source>
</evidence>